<sequence length="45" mass="5471">CKNRFRKRKDSDASIESNPRFHERRVVPRQVVTDYCVDKLTRLNH</sequence>
<proteinExistence type="predicted"/>
<organism evidence="1 2">
    <name type="scientific">Callosobruchus maculatus</name>
    <name type="common">Southern cowpea weevil</name>
    <name type="synonym">Pulse bruchid</name>
    <dbReference type="NCBI Taxonomy" id="64391"/>
    <lineage>
        <taxon>Eukaryota</taxon>
        <taxon>Metazoa</taxon>
        <taxon>Ecdysozoa</taxon>
        <taxon>Arthropoda</taxon>
        <taxon>Hexapoda</taxon>
        <taxon>Insecta</taxon>
        <taxon>Pterygota</taxon>
        <taxon>Neoptera</taxon>
        <taxon>Endopterygota</taxon>
        <taxon>Coleoptera</taxon>
        <taxon>Polyphaga</taxon>
        <taxon>Cucujiformia</taxon>
        <taxon>Chrysomeloidea</taxon>
        <taxon>Chrysomelidae</taxon>
        <taxon>Bruchinae</taxon>
        <taxon>Bruchini</taxon>
        <taxon>Callosobruchus</taxon>
    </lineage>
</organism>
<dbReference type="Proteomes" id="UP000410492">
    <property type="component" value="Unassembled WGS sequence"/>
</dbReference>
<evidence type="ECO:0000313" key="1">
    <source>
        <dbReference type="EMBL" id="VEN34895.1"/>
    </source>
</evidence>
<protein>
    <submittedName>
        <fullName evidence="1">Uncharacterized protein</fullName>
    </submittedName>
</protein>
<dbReference type="EMBL" id="CAACVG010001064">
    <property type="protein sequence ID" value="VEN34895.1"/>
    <property type="molecule type" value="Genomic_DNA"/>
</dbReference>
<feature type="non-terminal residue" evidence="1">
    <location>
        <position position="1"/>
    </location>
</feature>
<name>A0A653BIT6_CALMS</name>
<keyword evidence="2" id="KW-1185">Reference proteome</keyword>
<reference evidence="1 2" key="1">
    <citation type="submission" date="2019-01" db="EMBL/GenBank/DDBJ databases">
        <authorList>
            <person name="Sayadi A."/>
        </authorList>
    </citation>
    <scope>NUCLEOTIDE SEQUENCE [LARGE SCALE GENOMIC DNA]</scope>
</reference>
<dbReference type="AlphaFoldDB" id="A0A653BIT6"/>
<gene>
    <name evidence="1" type="ORF">CALMAC_LOCUS948</name>
</gene>
<accession>A0A653BIT6</accession>
<dbReference type="OrthoDB" id="6500454at2759"/>
<evidence type="ECO:0000313" key="2">
    <source>
        <dbReference type="Proteomes" id="UP000410492"/>
    </source>
</evidence>